<dbReference type="EMBL" id="JBFOLJ010000009">
    <property type="protein sequence ID" value="KAL2509119.1"/>
    <property type="molecule type" value="Genomic_DNA"/>
</dbReference>
<name>A0ABD1T8R9_9LAMI</name>
<dbReference type="PANTHER" id="PTHR16047:SF13">
    <property type="entry name" value="E3 UBIQUITIN-PROTEIN LIGASE RFWD3"/>
    <property type="match status" value="1"/>
</dbReference>
<evidence type="ECO:0000313" key="10">
    <source>
        <dbReference type="Proteomes" id="UP001604277"/>
    </source>
</evidence>
<feature type="region of interest" description="Disordered" evidence="7">
    <location>
        <begin position="28"/>
        <end position="124"/>
    </location>
</feature>
<protein>
    <recommendedName>
        <fullName evidence="2">RING-type E3 ubiquitin transferase</fullName>
        <ecNumber evidence="2">2.3.2.27</ecNumber>
    </recommendedName>
</protein>
<keyword evidence="3" id="KW-0853">WD repeat</keyword>
<feature type="domain" description="RING-type" evidence="8">
    <location>
        <begin position="135"/>
        <end position="180"/>
    </location>
</feature>
<dbReference type="PANTHER" id="PTHR16047">
    <property type="entry name" value="RFWD3 PROTEIN"/>
    <property type="match status" value="1"/>
</dbReference>
<proteinExistence type="predicted"/>
<dbReference type="Gene3D" id="2.130.10.10">
    <property type="entry name" value="YVTN repeat-like/Quinoprotein amine dehydrogenase"/>
    <property type="match status" value="1"/>
</dbReference>
<evidence type="ECO:0000256" key="7">
    <source>
        <dbReference type="SAM" id="MobiDB-lite"/>
    </source>
</evidence>
<dbReference type="GO" id="GO:0061630">
    <property type="term" value="F:ubiquitin protein ligase activity"/>
    <property type="evidence" value="ECO:0007669"/>
    <property type="project" value="UniProtKB-EC"/>
</dbReference>
<dbReference type="InterPro" id="IPR036322">
    <property type="entry name" value="WD40_repeat_dom_sf"/>
</dbReference>
<evidence type="ECO:0000256" key="1">
    <source>
        <dbReference type="ARBA" id="ARBA00000900"/>
    </source>
</evidence>
<evidence type="ECO:0000256" key="5">
    <source>
        <dbReference type="PROSITE-ProRule" id="PRU00175"/>
    </source>
</evidence>
<dbReference type="GO" id="GO:0008270">
    <property type="term" value="F:zinc ion binding"/>
    <property type="evidence" value="ECO:0007669"/>
    <property type="project" value="UniProtKB-KW"/>
</dbReference>
<dbReference type="SUPFAM" id="SSF50978">
    <property type="entry name" value="WD40 repeat-like"/>
    <property type="match status" value="1"/>
</dbReference>
<dbReference type="InterPro" id="IPR013083">
    <property type="entry name" value="Znf_RING/FYVE/PHD"/>
</dbReference>
<evidence type="ECO:0000256" key="2">
    <source>
        <dbReference type="ARBA" id="ARBA00012483"/>
    </source>
</evidence>
<dbReference type="AlphaFoldDB" id="A0ABD1T8R9"/>
<gene>
    <name evidence="9" type="ORF">Fot_32766</name>
</gene>
<evidence type="ECO:0000256" key="4">
    <source>
        <dbReference type="ARBA" id="ARBA00034306"/>
    </source>
</evidence>
<sequence>MDANSPMAEIGDPAYLQYLSFLSESGISPSELGEYLHGEDVDDEVDSDYGTIPPRDGANSASVTTSSQESVYVDDSAVESNDVVVVEGEHESNERRNDNNSEGSEPTLSKDNKEKEENVDEEGDLDRGEIDGLICPICFEAWSSGGDHSVCCLPCGHIYGLVCIKKWLQGRGSGKCPQCKKRCSIKSIRLLYASRIVAIDEELQKKVRSLEAKCSSLKEKSDILSEKRVEWQKKEADLCTEVHYLKERTHHLEGLLASAQYRASGSSVARWGCQGETVLGDNVEPEFHLQGSSSSFTFEKDLQVDGARLFDVDSSSQILIIARRLSGMGTRNVLTKMSLIHSHEKEDIHLPVTLKAVKDLQVSPYARLVLLASLGKKLSVVSSESNNTVLNYDLPAAAWSCSWDLSNSYYIYAGLQNGTLVQFDMRQTMRPVESMTGLTGNPIHTLHSLSADSSVGSGVKRVLTASSAGLCYWDFGRSEERPYLIPESENQGVCISLAYGPSSDDIVASFRPKIEISGDLAISQPTLSASDSLAGEGVRGSHVVYKRLGGGYKRLGASCANVSGIRLPKSAIVDGVSRNPLFVSGDEVTSELVLQDLPSLTVVQHLQPQKYPIRDVKYARILNSGLLSCLTEDSLQLFSTKLV</sequence>
<dbReference type="GO" id="GO:0016604">
    <property type="term" value="C:nuclear body"/>
    <property type="evidence" value="ECO:0007669"/>
    <property type="project" value="UniProtKB-SubCell"/>
</dbReference>
<keyword evidence="10" id="KW-1185">Reference proteome</keyword>
<feature type="coiled-coil region" evidence="6">
    <location>
        <begin position="200"/>
        <end position="227"/>
    </location>
</feature>
<dbReference type="Pfam" id="PF23419">
    <property type="entry name" value="WD40_RFWD3"/>
    <property type="match status" value="1"/>
</dbReference>
<keyword evidence="5" id="KW-0862">Zinc</keyword>
<dbReference type="InterPro" id="IPR015943">
    <property type="entry name" value="WD40/YVTN_repeat-like_dom_sf"/>
</dbReference>
<dbReference type="SUPFAM" id="SSF57850">
    <property type="entry name" value="RING/U-box"/>
    <property type="match status" value="1"/>
</dbReference>
<evidence type="ECO:0000259" key="8">
    <source>
        <dbReference type="PROSITE" id="PS50089"/>
    </source>
</evidence>
<dbReference type="EC" id="2.3.2.27" evidence="2"/>
<dbReference type="SMART" id="SM00184">
    <property type="entry name" value="RING"/>
    <property type="match status" value="1"/>
</dbReference>
<dbReference type="Proteomes" id="UP001604277">
    <property type="component" value="Unassembled WGS sequence"/>
</dbReference>
<dbReference type="InterPro" id="IPR056527">
    <property type="entry name" value="WD40_RFWD3"/>
</dbReference>
<dbReference type="Pfam" id="PF13639">
    <property type="entry name" value="zf-RING_2"/>
    <property type="match status" value="1"/>
</dbReference>
<keyword evidence="5" id="KW-0863">Zinc-finger</keyword>
<evidence type="ECO:0000256" key="6">
    <source>
        <dbReference type="SAM" id="Coils"/>
    </source>
</evidence>
<dbReference type="Gene3D" id="3.30.40.10">
    <property type="entry name" value="Zinc/RING finger domain, C3HC4 (zinc finger)"/>
    <property type="match status" value="1"/>
</dbReference>
<dbReference type="CDD" id="cd16450">
    <property type="entry name" value="mRING-C3HGC3_RFWD3"/>
    <property type="match status" value="1"/>
</dbReference>
<dbReference type="InterPro" id="IPR037381">
    <property type="entry name" value="RFWD3"/>
</dbReference>
<evidence type="ECO:0000313" key="9">
    <source>
        <dbReference type="EMBL" id="KAL2509119.1"/>
    </source>
</evidence>
<comment type="caution">
    <text evidence="9">The sequence shown here is derived from an EMBL/GenBank/DDBJ whole genome shotgun (WGS) entry which is preliminary data.</text>
</comment>
<accession>A0ABD1T8R9</accession>
<dbReference type="PROSITE" id="PS50089">
    <property type="entry name" value="ZF_RING_2"/>
    <property type="match status" value="1"/>
</dbReference>
<organism evidence="9 10">
    <name type="scientific">Forsythia ovata</name>
    <dbReference type="NCBI Taxonomy" id="205694"/>
    <lineage>
        <taxon>Eukaryota</taxon>
        <taxon>Viridiplantae</taxon>
        <taxon>Streptophyta</taxon>
        <taxon>Embryophyta</taxon>
        <taxon>Tracheophyta</taxon>
        <taxon>Spermatophyta</taxon>
        <taxon>Magnoliopsida</taxon>
        <taxon>eudicotyledons</taxon>
        <taxon>Gunneridae</taxon>
        <taxon>Pentapetalae</taxon>
        <taxon>asterids</taxon>
        <taxon>lamiids</taxon>
        <taxon>Lamiales</taxon>
        <taxon>Oleaceae</taxon>
        <taxon>Forsythieae</taxon>
        <taxon>Forsythia</taxon>
    </lineage>
</organism>
<comment type="catalytic activity">
    <reaction evidence="1">
        <text>S-ubiquitinyl-[E2 ubiquitin-conjugating enzyme]-L-cysteine + [acceptor protein]-L-lysine = [E2 ubiquitin-conjugating enzyme]-L-cysteine + N(6)-ubiquitinyl-[acceptor protein]-L-lysine.</text>
        <dbReference type="EC" id="2.3.2.27"/>
    </reaction>
</comment>
<evidence type="ECO:0000256" key="3">
    <source>
        <dbReference type="ARBA" id="ARBA00022574"/>
    </source>
</evidence>
<dbReference type="InterPro" id="IPR001841">
    <property type="entry name" value="Znf_RING"/>
</dbReference>
<keyword evidence="6" id="KW-0175">Coiled coil</keyword>
<feature type="compositionally biased region" description="Basic and acidic residues" evidence="7">
    <location>
        <begin position="87"/>
        <end position="99"/>
    </location>
</feature>
<keyword evidence="5" id="KW-0479">Metal-binding</keyword>
<feature type="compositionally biased region" description="Polar residues" evidence="7">
    <location>
        <begin position="59"/>
        <end position="70"/>
    </location>
</feature>
<comment type="subcellular location">
    <subcellularLocation>
        <location evidence="4">Nucleus</location>
        <location evidence="4">Nuclear body</location>
    </subcellularLocation>
</comment>
<reference evidence="10" key="1">
    <citation type="submission" date="2024-07" db="EMBL/GenBank/DDBJ databases">
        <title>Two chromosome-level genome assemblies of Korean endemic species Abeliophyllum distichum and Forsythia ovata (Oleaceae).</title>
        <authorList>
            <person name="Jang H."/>
        </authorList>
    </citation>
    <scope>NUCLEOTIDE SEQUENCE [LARGE SCALE GENOMIC DNA]</scope>
</reference>